<gene>
    <name evidence="4 6" type="primary">cysH</name>
    <name evidence="6" type="ORF">LEM8419_02528</name>
</gene>
<evidence type="ECO:0000256" key="3">
    <source>
        <dbReference type="ARBA" id="ARBA00024327"/>
    </source>
</evidence>
<dbReference type="Gene3D" id="3.40.50.620">
    <property type="entry name" value="HUPs"/>
    <property type="match status" value="1"/>
</dbReference>
<evidence type="ECO:0000259" key="5">
    <source>
        <dbReference type="Pfam" id="PF01507"/>
    </source>
</evidence>
<feature type="binding site" evidence="4">
    <location>
        <position position="205"/>
    </location>
    <ligand>
        <name>[4Fe-4S] cluster</name>
        <dbReference type="ChEBI" id="CHEBI:49883"/>
    </ligand>
</feature>
<evidence type="ECO:0000256" key="2">
    <source>
        <dbReference type="ARBA" id="ARBA00023002"/>
    </source>
</evidence>
<feature type="binding site" evidence="4">
    <location>
        <position position="121"/>
    </location>
    <ligand>
        <name>[4Fe-4S] cluster</name>
        <dbReference type="ChEBI" id="CHEBI:49883"/>
    </ligand>
</feature>
<dbReference type="RefSeq" id="WP_238751472.1">
    <property type="nucleotide sequence ID" value="NZ_CAKLPZ010000003.1"/>
</dbReference>
<dbReference type="SUPFAM" id="SSF52402">
    <property type="entry name" value="Adenine nucleotide alpha hydrolases-like"/>
    <property type="match status" value="1"/>
</dbReference>
<keyword evidence="4" id="KW-0411">Iron-sulfur</keyword>
<comment type="subcellular location">
    <subcellularLocation>
        <location evidence="4">Cytoplasm</location>
    </subcellularLocation>
</comment>
<dbReference type="Pfam" id="PF01507">
    <property type="entry name" value="PAPS_reduct"/>
    <property type="match status" value="1"/>
</dbReference>
<evidence type="ECO:0000256" key="4">
    <source>
        <dbReference type="HAMAP-Rule" id="MF_00063"/>
    </source>
</evidence>
<feature type="binding site" evidence="4">
    <location>
        <position position="202"/>
    </location>
    <ligand>
        <name>[4Fe-4S] cluster</name>
        <dbReference type="ChEBI" id="CHEBI:49883"/>
    </ligand>
</feature>
<feature type="active site" description="Nucleophile; cysteine thiosulfonate intermediate" evidence="4">
    <location>
        <position position="224"/>
    </location>
</feature>
<feature type="domain" description="Phosphoadenosine phosphosulphate reductase" evidence="5">
    <location>
        <begin position="42"/>
        <end position="208"/>
    </location>
</feature>
<dbReference type="InterPro" id="IPR002500">
    <property type="entry name" value="PAPS_reduct_dom"/>
</dbReference>
<dbReference type="HAMAP" id="MF_00063">
    <property type="entry name" value="CysH"/>
    <property type="match status" value="1"/>
</dbReference>
<organism evidence="6 7">
    <name type="scientific">Neolewinella maritima</name>
    <dbReference type="NCBI Taxonomy" id="1383882"/>
    <lineage>
        <taxon>Bacteria</taxon>
        <taxon>Pseudomonadati</taxon>
        <taxon>Bacteroidota</taxon>
        <taxon>Saprospiria</taxon>
        <taxon>Saprospirales</taxon>
        <taxon>Lewinellaceae</taxon>
        <taxon>Neolewinella</taxon>
    </lineage>
</organism>
<proteinExistence type="inferred from homology"/>
<dbReference type="NCBIfam" id="NF002537">
    <property type="entry name" value="PRK02090.1"/>
    <property type="match status" value="1"/>
</dbReference>
<evidence type="ECO:0000313" key="6">
    <source>
        <dbReference type="EMBL" id="CAH1001623.1"/>
    </source>
</evidence>
<comment type="caution">
    <text evidence="6">The sequence shown here is derived from an EMBL/GenBank/DDBJ whole genome shotgun (WGS) entry which is preliminary data.</text>
</comment>
<dbReference type="PANTHER" id="PTHR46509:SF1">
    <property type="entry name" value="PHOSPHOADENOSINE PHOSPHOSULFATE REDUCTASE"/>
    <property type="match status" value="1"/>
</dbReference>
<dbReference type="EMBL" id="CAKLPZ010000003">
    <property type="protein sequence ID" value="CAH1001623.1"/>
    <property type="molecule type" value="Genomic_DNA"/>
</dbReference>
<comment type="catalytic activity">
    <reaction evidence="4">
        <text>[thioredoxin]-disulfide + sulfite + AMP + 2 H(+) = adenosine 5'-phosphosulfate + [thioredoxin]-dithiol</text>
        <dbReference type="Rhea" id="RHEA:21976"/>
        <dbReference type="Rhea" id="RHEA-COMP:10698"/>
        <dbReference type="Rhea" id="RHEA-COMP:10700"/>
        <dbReference type="ChEBI" id="CHEBI:15378"/>
        <dbReference type="ChEBI" id="CHEBI:17359"/>
        <dbReference type="ChEBI" id="CHEBI:29950"/>
        <dbReference type="ChEBI" id="CHEBI:50058"/>
        <dbReference type="ChEBI" id="CHEBI:58243"/>
        <dbReference type="ChEBI" id="CHEBI:456215"/>
        <dbReference type="EC" id="1.8.4.10"/>
    </reaction>
</comment>
<dbReference type="InterPro" id="IPR014729">
    <property type="entry name" value="Rossmann-like_a/b/a_fold"/>
</dbReference>
<keyword evidence="2 4" id="KW-0560">Oxidoreductase</keyword>
<sequence>MSLPHTTTAITTDLAALNAEFANLDFQARIQRLYDYFPVREVLFTSSFGTKSVVMLTLVSRANALQKVHMLNTGYHFPETMAYKDTLAELTGLEVVEILPDPQRHQLSRATQMWEGQPGRCCHYNKVLPLKAVKARHTVWMSGVHSYQTMNRAAMEIFELVDGLIHFHPLIDIEEGEFLYLLEKDHLPRHPLEALGYGSIGCTHCTQPGQGRAGRWAGQSKDECGLHL</sequence>
<keyword evidence="4" id="KW-0963">Cytoplasm</keyword>
<dbReference type="InterPro" id="IPR004511">
    <property type="entry name" value="PAPS/APS_Rdtase"/>
</dbReference>
<dbReference type="PANTHER" id="PTHR46509">
    <property type="entry name" value="PHOSPHOADENOSINE PHOSPHOSULFATE REDUCTASE"/>
    <property type="match status" value="1"/>
</dbReference>
<comment type="pathway">
    <text evidence="3 4">Sulfur metabolism; hydrogen sulfide biosynthesis; sulfite from sulfate.</text>
</comment>
<dbReference type="PIRSF" id="PIRSF000857">
    <property type="entry name" value="PAPS_reductase"/>
    <property type="match status" value="1"/>
</dbReference>
<keyword evidence="7" id="KW-1185">Reference proteome</keyword>
<dbReference type="Proteomes" id="UP000837803">
    <property type="component" value="Unassembled WGS sequence"/>
</dbReference>
<keyword evidence="4" id="KW-0408">Iron</keyword>
<accession>A0ABM9B2R1</accession>
<dbReference type="EC" id="1.8.4.10" evidence="4"/>
<comment type="function">
    <text evidence="4">Catalyzes the formation of sulfite from adenosine 5'-phosphosulfate (APS) using thioredoxin as an electron donor.</text>
</comment>
<keyword evidence="4" id="KW-0479">Metal-binding</keyword>
<evidence type="ECO:0000313" key="7">
    <source>
        <dbReference type="Proteomes" id="UP000837803"/>
    </source>
</evidence>
<comment type="similarity">
    <text evidence="1 4">Belongs to the PAPS reductase family. CysH subfamily.</text>
</comment>
<reference evidence="6" key="1">
    <citation type="submission" date="2021-12" db="EMBL/GenBank/DDBJ databases">
        <authorList>
            <person name="Rodrigo-Torres L."/>
            <person name="Arahal R. D."/>
            <person name="Lucena T."/>
        </authorList>
    </citation>
    <scope>NUCLEOTIDE SEQUENCE</scope>
    <source>
        <strain evidence="6">CECT 8419</strain>
    </source>
</reference>
<protein>
    <recommendedName>
        <fullName evidence="4">Adenosine 5'-phosphosulfate reductase</fullName>
        <shortName evidence="4">APS reductase</shortName>
        <ecNumber evidence="4">1.8.4.10</ecNumber>
    </recommendedName>
    <alternativeName>
        <fullName evidence="4">5'-adenylylsulfate reductase</fullName>
    </alternativeName>
    <alternativeName>
        <fullName evidence="4">Thioredoxin-dependent 5'-adenylylsulfate reductase</fullName>
    </alternativeName>
</protein>
<comment type="cofactor">
    <cofactor evidence="4">
        <name>[4Fe-4S] cluster</name>
        <dbReference type="ChEBI" id="CHEBI:49883"/>
    </cofactor>
    <text evidence="4">Binds 1 [4Fe-4S] cluster per subunit.</text>
</comment>
<dbReference type="GO" id="GO:0004604">
    <property type="term" value="F:phosphoadenylyl-sulfate reductase (thioredoxin) activity"/>
    <property type="evidence" value="ECO:0007669"/>
    <property type="project" value="UniProtKB-EC"/>
</dbReference>
<name>A0ABM9B2R1_9BACT</name>
<feature type="binding site" evidence="4">
    <location>
        <position position="122"/>
    </location>
    <ligand>
        <name>[4Fe-4S] cluster</name>
        <dbReference type="ChEBI" id="CHEBI:49883"/>
    </ligand>
</feature>
<evidence type="ECO:0000256" key="1">
    <source>
        <dbReference type="ARBA" id="ARBA00009732"/>
    </source>
</evidence>